<protein>
    <submittedName>
        <fullName evidence="1">Uncharacterized protein</fullName>
    </submittedName>
</protein>
<proteinExistence type="predicted"/>
<keyword evidence="2" id="KW-1185">Reference proteome</keyword>
<feature type="non-terminal residue" evidence="1">
    <location>
        <position position="173"/>
    </location>
</feature>
<accession>A0A7J5ZDA9</accession>
<sequence>TLKAYRGQIIEYSSRAKKVRVSKLIDISRSILEIDNLYSSSPCPTLFKERLRLQTEYNLLSTDRATHLITKSRFAVYDSAQQARQAQSIRLIPKIYSETGETVTDHRDINDTFKEYYSVYTALNNSLLGGQISNEEILRAIKSLKCNKHLDQTVIVQNSIRNVRPNFAPCSKT</sequence>
<dbReference type="Proteomes" id="UP000518266">
    <property type="component" value="Unassembled WGS sequence"/>
</dbReference>
<evidence type="ECO:0000313" key="1">
    <source>
        <dbReference type="EMBL" id="KAF3859019.1"/>
    </source>
</evidence>
<feature type="non-terminal residue" evidence="1">
    <location>
        <position position="1"/>
    </location>
</feature>
<comment type="caution">
    <text evidence="1">The sequence shown here is derived from an EMBL/GenBank/DDBJ whole genome shotgun (WGS) entry which is preliminary data.</text>
</comment>
<evidence type="ECO:0000313" key="2">
    <source>
        <dbReference type="Proteomes" id="UP000518266"/>
    </source>
</evidence>
<name>A0A7J5ZDA9_DISMA</name>
<dbReference type="AlphaFoldDB" id="A0A7J5ZDA9"/>
<dbReference type="EMBL" id="JAAKFY010000003">
    <property type="protein sequence ID" value="KAF3859019.1"/>
    <property type="molecule type" value="Genomic_DNA"/>
</dbReference>
<dbReference type="OrthoDB" id="416119at2759"/>
<organism evidence="1 2">
    <name type="scientific">Dissostichus mawsoni</name>
    <name type="common">Antarctic cod</name>
    <dbReference type="NCBI Taxonomy" id="36200"/>
    <lineage>
        <taxon>Eukaryota</taxon>
        <taxon>Metazoa</taxon>
        <taxon>Chordata</taxon>
        <taxon>Craniata</taxon>
        <taxon>Vertebrata</taxon>
        <taxon>Euteleostomi</taxon>
        <taxon>Actinopterygii</taxon>
        <taxon>Neopterygii</taxon>
        <taxon>Teleostei</taxon>
        <taxon>Neoteleostei</taxon>
        <taxon>Acanthomorphata</taxon>
        <taxon>Eupercaria</taxon>
        <taxon>Perciformes</taxon>
        <taxon>Notothenioidei</taxon>
        <taxon>Nototheniidae</taxon>
        <taxon>Dissostichus</taxon>
    </lineage>
</organism>
<gene>
    <name evidence="1" type="ORF">F7725_021418</name>
</gene>
<reference evidence="1 2" key="1">
    <citation type="submission" date="2020-03" db="EMBL/GenBank/DDBJ databases">
        <title>Dissostichus mawsoni Genome sequencing and assembly.</title>
        <authorList>
            <person name="Park H."/>
        </authorList>
    </citation>
    <scope>NUCLEOTIDE SEQUENCE [LARGE SCALE GENOMIC DNA]</scope>
    <source>
        <strain evidence="1">DM0001</strain>
        <tissue evidence="1">Muscle</tissue>
    </source>
</reference>